<dbReference type="PANTHER" id="PTHR30572:SF4">
    <property type="entry name" value="ABC TRANSPORTER PERMEASE YTRF"/>
    <property type="match status" value="1"/>
</dbReference>
<feature type="transmembrane region" description="Helical" evidence="7">
    <location>
        <begin position="612"/>
        <end position="645"/>
    </location>
</feature>
<comment type="similarity">
    <text evidence="6">Belongs to the ABC-4 integral membrane protein family.</text>
</comment>
<feature type="transmembrane region" description="Helical" evidence="7">
    <location>
        <begin position="709"/>
        <end position="730"/>
    </location>
</feature>
<dbReference type="RefSeq" id="WP_091478470.1">
    <property type="nucleotide sequence ID" value="NZ_BJYC01000001.1"/>
</dbReference>
<feature type="transmembrane region" description="Helical" evidence="7">
    <location>
        <begin position="671"/>
        <end position="694"/>
    </location>
</feature>
<feature type="transmembrane region" description="Helical" evidence="7">
    <location>
        <begin position="337"/>
        <end position="357"/>
    </location>
</feature>
<dbReference type="Proteomes" id="UP000199081">
    <property type="component" value="Unassembled WGS sequence"/>
</dbReference>
<feature type="transmembrane region" description="Helical" evidence="7">
    <location>
        <begin position="160"/>
        <end position="184"/>
    </location>
</feature>
<dbReference type="EMBL" id="FNZU01000001">
    <property type="protein sequence ID" value="SEK23671.1"/>
    <property type="molecule type" value="Genomic_DNA"/>
</dbReference>
<feature type="transmembrane region" description="Helical" evidence="7">
    <location>
        <begin position="212"/>
        <end position="242"/>
    </location>
</feature>
<dbReference type="STRING" id="426702.SAMN04488099_101266"/>
<name>A0A1H7FC83_9LACT</name>
<evidence type="ECO:0000256" key="7">
    <source>
        <dbReference type="SAM" id="Phobius"/>
    </source>
</evidence>
<evidence type="ECO:0000259" key="8">
    <source>
        <dbReference type="Pfam" id="PF02687"/>
    </source>
</evidence>
<organism evidence="9 10">
    <name type="scientific">Alkalibacterium pelagium</name>
    <dbReference type="NCBI Taxonomy" id="426702"/>
    <lineage>
        <taxon>Bacteria</taxon>
        <taxon>Bacillati</taxon>
        <taxon>Bacillota</taxon>
        <taxon>Bacilli</taxon>
        <taxon>Lactobacillales</taxon>
        <taxon>Carnobacteriaceae</taxon>
        <taxon>Alkalibacterium</taxon>
    </lineage>
</organism>
<evidence type="ECO:0000256" key="5">
    <source>
        <dbReference type="ARBA" id="ARBA00023136"/>
    </source>
</evidence>
<feature type="domain" description="ABC3 transporter permease C-terminal" evidence="8">
    <location>
        <begin position="167"/>
        <end position="291"/>
    </location>
</feature>
<accession>A0A1H7FC83</accession>
<evidence type="ECO:0000256" key="4">
    <source>
        <dbReference type="ARBA" id="ARBA00022989"/>
    </source>
</evidence>
<keyword evidence="10" id="KW-1185">Reference proteome</keyword>
<evidence type="ECO:0000313" key="10">
    <source>
        <dbReference type="Proteomes" id="UP000199081"/>
    </source>
</evidence>
<dbReference type="Pfam" id="PF02687">
    <property type="entry name" value="FtsX"/>
    <property type="match status" value="2"/>
</dbReference>
<keyword evidence="2" id="KW-1003">Cell membrane</keyword>
<dbReference type="InterPro" id="IPR003838">
    <property type="entry name" value="ABC3_permease_C"/>
</dbReference>
<gene>
    <name evidence="9" type="ORF">SAMN04488099_101266</name>
</gene>
<dbReference type="GO" id="GO:0005886">
    <property type="term" value="C:plasma membrane"/>
    <property type="evidence" value="ECO:0007669"/>
    <property type="project" value="UniProtKB-SubCell"/>
</dbReference>
<evidence type="ECO:0000313" key="9">
    <source>
        <dbReference type="EMBL" id="SEK23671.1"/>
    </source>
</evidence>
<dbReference type="OrthoDB" id="9793166at2"/>
<feature type="domain" description="ABC3 transporter permease C-terminal" evidence="8">
    <location>
        <begin position="622"/>
        <end position="734"/>
    </location>
</feature>
<keyword evidence="5 7" id="KW-0472">Membrane</keyword>
<protein>
    <submittedName>
        <fullName evidence="9">Putative ABC transport system permease protein</fullName>
    </submittedName>
</protein>
<reference evidence="10" key="1">
    <citation type="submission" date="2016-10" db="EMBL/GenBank/DDBJ databases">
        <authorList>
            <person name="Varghese N."/>
            <person name="Submissions S."/>
        </authorList>
    </citation>
    <scope>NUCLEOTIDE SEQUENCE [LARGE SCALE GENOMIC DNA]</scope>
    <source>
        <strain evidence="10">DSM 19183</strain>
    </source>
</reference>
<sequence>MVKGRLPENETELIMHEAFWLEENDPISISDQLTLDIGQRTAASASGEDLELGQNRPLNYGGETESLLVEQTREYTVVGVYRWTGWQTTTSPAYSALSYTDGQLASGLQANAFVQLGRLDRGLFDHAKALALREGIDEVEFNDTLLRYAGVVASDRIRRMISVLSVIILTIIVLGSISLIYNTFAISVSERSRQLGMLSSIGATKKQKRNTVLFEGAVIGAVSIPLGLAAGLAGMQVTFWVINTSLQEVLSVSQDLNVVISFWGIAAAVAVSSLTLMGSTYLPAKRASSMTAIEAIRQSEDIKMTVKDVKTPYLVNRLFGIEGELALKNLKRNKTSYRAIVLSLATSLLLFLSVTYFTTSFSKSMEMSQEGIAYDISVTVQAEDRSGVREVSNLLRTLEGVEAFSTVSVLDARTWIDEEDVPSYYLDQMTEDSVDGRYPYYVMVNGLDDHTLQVYAEENDLDMSRLTDSTDPSAVLIDLIRYEESGTSNIVERTAVNTASGTDLELEEYVMETEDYQQLSNIEVADTSERVPLGVSLNIFPGSFHLIVSNVVFDQLMDSVENEQIASATVYLASDDPIQLQRSIEEVSRTYGQGIQLSFYNVYAQRQREERMMTLVTVFTSAFVLLITIISAATLFNTVSTSIILRKREFAMLKSMGMTEKSFSKMIRLESLFYGMKSILLGLPISVLIMYAIYRQWAVKFIYAFELPWAAIAAAIIGVFLLTGLSMIYASRKLHQSSIIDSLKQENI</sequence>
<dbReference type="PANTHER" id="PTHR30572">
    <property type="entry name" value="MEMBRANE COMPONENT OF TRANSPORTER-RELATED"/>
    <property type="match status" value="1"/>
</dbReference>
<evidence type="ECO:0000256" key="2">
    <source>
        <dbReference type="ARBA" id="ARBA00022475"/>
    </source>
</evidence>
<dbReference type="InterPro" id="IPR050250">
    <property type="entry name" value="Macrolide_Exporter_MacB"/>
</dbReference>
<evidence type="ECO:0000256" key="1">
    <source>
        <dbReference type="ARBA" id="ARBA00004651"/>
    </source>
</evidence>
<comment type="subcellular location">
    <subcellularLocation>
        <location evidence="1">Cell membrane</location>
        <topology evidence="1">Multi-pass membrane protein</topology>
    </subcellularLocation>
</comment>
<feature type="transmembrane region" description="Helical" evidence="7">
    <location>
        <begin position="262"/>
        <end position="282"/>
    </location>
</feature>
<keyword evidence="4 7" id="KW-1133">Transmembrane helix</keyword>
<dbReference type="AlphaFoldDB" id="A0A1H7FC83"/>
<keyword evidence="3 7" id="KW-0812">Transmembrane</keyword>
<evidence type="ECO:0000256" key="3">
    <source>
        <dbReference type="ARBA" id="ARBA00022692"/>
    </source>
</evidence>
<evidence type="ECO:0000256" key="6">
    <source>
        <dbReference type="ARBA" id="ARBA00038076"/>
    </source>
</evidence>
<proteinExistence type="inferred from homology"/>
<dbReference type="GO" id="GO:0022857">
    <property type="term" value="F:transmembrane transporter activity"/>
    <property type="evidence" value="ECO:0007669"/>
    <property type="project" value="TreeGrafter"/>
</dbReference>